<evidence type="ECO:0000313" key="2">
    <source>
        <dbReference type="EMBL" id="CAG6392784.1"/>
    </source>
</evidence>
<accession>A0A9W4DMB0</accession>
<evidence type="ECO:0000256" key="1">
    <source>
        <dbReference type="SAM" id="MobiDB-lite"/>
    </source>
</evidence>
<evidence type="ECO:0000313" key="3">
    <source>
        <dbReference type="Proteomes" id="UP001152519"/>
    </source>
</evidence>
<protein>
    <submittedName>
        <fullName evidence="2">Uncharacterized protein</fullName>
    </submittedName>
</protein>
<dbReference type="Proteomes" id="UP001152519">
    <property type="component" value="Unassembled WGS sequence"/>
</dbReference>
<name>A0A9W4DMB0_9ACTN</name>
<dbReference type="EMBL" id="CAJSLV010000046">
    <property type="protein sequence ID" value="CAG6392784.1"/>
    <property type="molecule type" value="Genomic_DNA"/>
</dbReference>
<organism evidence="2 3">
    <name type="scientific">Actinacidiphila cocklensis</name>
    <dbReference type="NCBI Taxonomy" id="887465"/>
    <lineage>
        <taxon>Bacteria</taxon>
        <taxon>Bacillati</taxon>
        <taxon>Actinomycetota</taxon>
        <taxon>Actinomycetes</taxon>
        <taxon>Kitasatosporales</taxon>
        <taxon>Streptomycetaceae</taxon>
        <taxon>Actinacidiphila</taxon>
    </lineage>
</organism>
<gene>
    <name evidence="2" type="ORF">SCOCK_180161</name>
</gene>
<dbReference type="AlphaFoldDB" id="A0A9W4DMB0"/>
<feature type="compositionally biased region" description="Basic and acidic residues" evidence="1">
    <location>
        <begin position="56"/>
        <end position="80"/>
    </location>
</feature>
<sequence>MDGMGLAVLDARLQDQRQRHRIPVRAREGPGINHRKRHRRDAASGGHPPDPPVLPDRGEQQRARGLGDHLRRSRADHQLLGDRGLGRPRRGHLPALLT</sequence>
<proteinExistence type="predicted"/>
<comment type="caution">
    <text evidence="2">The sequence shown here is derived from an EMBL/GenBank/DDBJ whole genome shotgun (WGS) entry which is preliminary data.</text>
</comment>
<feature type="region of interest" description="Disordered" evidence="1">
    <location>
        <begin position="1"/>
        <end position="98"/>
    </location>
</feature>
<keyword evidence="3" id="KW-1185">Reference proteome</keyword>
<reference evidence="2" key="1">
    <citation type="submission" date="2021-05" db="EMBL/GenBank/DDBJ databases">
        <authorList>
            <person name="Arsene-Ploetze F."/>
        </authorList>
    </citation>
    <scope>NUCLEOTIDE SEQUENCE</scope>
    <source>
        <strain evidence="2">DSM 42138</strain>
    </source>
</reference>